<dbReference type="InterPro" id="IPR021445">
    <property type="entry name" value="DUF3095"/>
</dbReference>
<proteinExistence type="predicted"/>
<evidence type="ECO:0000256" key="1">
    <source>
        <dbReference type="SAM" id="Phobius"/>
    </source>
</evidence>
<dbReference type="RefSeq" id="WP_367723719.1">
    <property type="nucleotide sequence ID" value="NZ_JBFOCI010000003.1"/>
</dbReference>
<comment type="caution">
    <text evidence="2">The sequence shown here is derived from an EMBL/GenBank/DDBJ whole genome shotgun (WGS) entry which is preliminary data.</text>
</comment>
<sequence length="380" mass="40693">MTPDTAIFTRSLPVGGEFRAVLDGDLYRPAPDDWLIAVSDVVGSRKAIAAGRYKAVNMAGVALISALMNALETQQLPYIFGGDGAAIICSPADRDVVADAMARTAAWVRDDLGLELRAALVPVSVVRAEGYDVQVQATRVSEAVNNYAFRGGGLSRAEALMKKGEYAVAPAPPGSRPDLTGLSCRWSPIKPDDGKIVSIIIEPGEAAGDSFPAMAETLLNLVGMQMAGGGSPVPKQGPSGRWPPEGLEMEARATRGEGSLALRRIALYVWTLFAWIILTFGLNVGSFNARHYREFTSLNTDYRKFQDGLRVTASLGETELARLNEFLEGERVAKRLRYGLCVQDSAILTCYVPSATSDSHFHFLDGAGGGYAQAAENMKS</sequence>
<dbReference type="EMBL" id="JBFOCI010000003">
    <property type="protein sequence ID" value="MEW9806583.1"/>
    <property type="molecule type" value="Genomic_DNA"/>
</dbReference>
<dbReference type="Pfam" id="PF11294">
    <property type="entry name" value="DUF3095"/>
    <property type="match status" value="1"/>
</dbReference>
<protein>
    <submittedName>
        <fullName evidence="2">DUF3095 domain-containing protein</fullName>
    </submittedName>
</protein>
<gene>
    <name evidence="2" type="ORF">ABUE31_11370</name>
</gene>
<evidence type="ECO:0000313" key="3">
    <source>
        <dbReference type="Proteomes" id="UP001556196"/>
    </source>
</evidence>
<keyword evidence="1" id="KW-0812">Transmembrane</keyword>
<dbReference type="Proteomes" id="UP001556196">
    <property type="component" value="Unassembled WGS sequence"/>
</dbReference>
<keyword evidence="1" id="KW-1133">Transmembrane helix</keyword>
<evidence type="ECO:0000313" key="2">
    <source>
        <dbReference type="EMBL" id="MEW9806583.1"/>
    </source>
</evidence>
<feature type="transmembrane region" description="Helical" evidence="1">
    <location>
        <begin position="265"/>
        <end position="285"/>
    </location>
</feature>
<name>A0ABV3R1D7_9HYPH</name>
<keyword evidence="3" id="KW-1185">Reference proteome</keyword>
<keyword evidence="1" id="KW-0472">Membrane</keyword>
<reference evidence="2 3" key="1">
    <citation type="submission" date="2024-06" db="EMBL/GenBank/DDBJ databases">
        <authorList>
            <person name="Tuo L."/>
        </authorList>
    </citation>
    <scope>NUCLEOTIDE SEQUENCE [LARGE SCALE GENOMIC DNA]</scope>
    <source>
        <strain evidence="2 3">ZMM04-5</strain>
    </source>
</reference>
<accession>A0ABV3R1D7</accession>
<organism evidence="2 3">
    <name type="scientific">Mesorhizobium marinum</name>
    <dbReference type="NCBI Taxonomy" id="3228790"/>
    <lineage>
        <taxon>Bacteria</taxon>
        <taxon>Pseudomonadati</taxon>
        <taxon>Pseudomonadota</taxon>
        <taxon>Alphaproteobacteria</taxon>
        <taxon>Hyphomicrobiales</taxon>
        <taxon>Phyllobacteriaceae</taxon>
        <taxon>Mesorhizobium</taxon>
    </lineage>
</organism>